<dbReference type="HOGENOM" id="CLU_032903_0_1_2"/>
<evidence type="ECO:0000256" key="3">
    <source>
        <dbReference type="ARBA" id="ARBA00022578"/>
    </source>
</evidence>
<name>F4BYB8_METSG</name>
<keyword evidence="12" id="KW-1185">Reference proteome</keyword>
<evidence type="ECO:0000256" key="4">
    <source>
        <dbReference type="ARBA" id="ARBA00022723"/>
    </source>
</evidence>
<organism evidence="11 12">
    <name type="scientific">Methanothrix soehngenii (strain ATCC 5969 / DSM 3671 / JCM 10134 / NBRC 103675 / OCM 69 / GP-6)</name>
    <name type="common">Methanosaeta concilii</name>
    <dbReference type="NCBI Taxonomy" id="990316"/>
    <lineage>
        <taxon>Archaea</taxon>
        <taxon>Methanobacteriati</taxon>
        <taxon>Methanobacteriota</taxon>
        <taxon>Stenosarchaea group</taxon>
        <taxon>Methanomicrobia</taxon>
        <taxon>Methanotrichales</taxon>
        <taxon>Methanotrichaceae</taxon>
        <taxon>Methanothrix</taxon>
    </lineage>
</organism>
<evidence type="ECO:0000256" key="2">
    <source>
        <dbReference type="ARBA" id="ARBA00011044"/>
    </source>
</evidence>
<dbReference type="Pfam" id="PF12323">
    <property type="entry name" value="HTH_OrfB_IS605"/>
    <property type="match status" value="1"/>
</dbReference>
<proteinExistence type="inferred from homology"/>
<dbReference type="GO" id="GO:0003677">
    <property type="term" value="F:DNA binding"/>
    <property type="evidence" value="ECO:0007669"/>
    <property type="project" value="UniProtKB-KW"/>
</dbReference>
<evidence type="ECO:0000256" key="1">
    <source>
        <dbReference type="ARBA" id="ARBA00008761"/>
    </source>
</evidence>
<keyword evidence="5" id="KW-0862">Zinc</keyword>
<gene>
    <name evidence="11" type="ordered locus">MCON_0838</name>
</gene>
<protein>
    <submittedName>
        <fullName evidence="11">Transposase, IS605 OrfB family</fullName>
    </submittedName>
</protein>
<dbReference type="KEGG" id="mcj:MCON_0838"/>
<sequence>MLKVLRYRIYPTKSQRTKMDDALELCRWTYNEVIAIRMNAYEQESKSLSYYDTKKLLPGWKEEKPELKQVHSQVLQEVVKRVDLAYQAFFRRVKAGENPGYPRFKGYGRYDSFTYTQSGFSLKPGKLWLSKIGDATIASMAASTKSRHIKIKLHRAVDGEIQRLNIRRMPTGKWFVSFLVEVEPDEPLPKTGLSIGVDVGLKSFITLSNGEQVDNPRFFVHEENALAKAQRKLSNAEKGTPERARALKVVHRVHERITNKRDDFVQKLSISLVKSYDLIAFEDLNIKGMVKNHCLAKHITDAAWNKLITTTSYKAEWAGKRVELVNPNGTSQICSGCGQVVQKDLSERVHRCSFCGLTLDRDHNAAINILRLGLQSVAKA</sequence>
<keyword evidence="3" id="KW-0815">Transposition</keyword>
<accession>F4BYB8</accession>
<evidence type="ECO:0000256" key="7">
    <source>
        <dbReference type="ARBA" id="ARBA00023172"/>
    </source>
</evidence>
<evidence type="ECO:0000256" key="5">
    <source>
        <dbReference type="ARBA" id="ARBA00022833"/>
    </source>
</evidence>
<keyword evidence="6" id="KW-0238">DNA-binding</keyword>
<feature type="domain" description="Probable transposase IS891/IS1136/IS1341" evidence="8">
    <location>
        <begin position="177"/>
        <end position="292"/>
    </location>
</feature>
<dbReference type="Pfam" id="PF07282">
    <property type="entry name" value="Cas12f1-like_TNB"/>
    <property type="match status" value="1"/>
</dbReference>
<feature type="domain" description="Cas12f1-like TNB" evidence="9">
    <location>
        <begin position="304"/>
        <end position="369"/>
    </location>
</feature>
<reference evidence="11 12" key="1">
    <citation type="journal article" date="2011" name="J. Bacteriol.">
        <title>Complete genome sequence of Methanosaeta concilii, a specialist in aceticlastic methanogenesis.</title>
        <authorList>
            <person name="Barber R.D."/>
            <person name="Zhang L."/>
            <person name="Harnack M."/>
            <person name="Olson M.V."/>
            <person name="Kaul R."/>
            <person name="Ingram-Smith C."/>
            <person name="Smith K.S."/>
        </authorList>
    </citation>
    <scope>NUCLEOTIDE SEQUENCE [LARGE SCALE GENOMIC DNA]</scope>
    <source>
        <strain evidence="12">ATCC 5969 / DSM 3671 / JCM 10134 / NBRC 103675 / OCM 69 / GP-6</strain>
    </source>
</reference>
<dbReference type="OrthoDB" id="33505at2157"/>
<dbReference type="STRING" id="990316.MCON_0838"/>
<dbReference type="GO" id="GO:0006310">
    <property type="term" value="P:DNA recombination"/>
    <property type="evidence" value="ECO:0007669"/>
    <property type="project" value="UniProtKB-KW"/>
</dbReference>
<dbReference type="EMBL" id="CP002565">
    <property type="protein sequence ID" value="AEB67623.1"/>
    <property type="molecule type" value="Genomic_DNA"/>
</dbReference>
<comment type="similarity">
    <text evidence="2">In the N-terminal section; belongs to the transposase 2 family.</text>
</comment>
<dbReference type="InterPro" id="IPR010095">
    <property type="entry name" value="Cas12f1-like_TNB"/>
</dbReference>
<dbReference type="InParanoid" id="F4BYB8"/>
<evidence type="ECO:0000313" key="11">
    <source>
        <dbReference type="EMBL" id="AEB67623.1"/>
    </source>
</evidence>
<dbReference type="NCBIfam" id="NF040570">
    <property type="entry name" value="guided_TnpB"/>
    <property type="match status" value="1"/>
</dbReference>
<evidence type="ECO:0000313" key="12">
    <source>
        <dbReference type="Proteomes" id="UP000007807"/>
    </source>
</evidence>
<dbReference type="NCBIfam" id="TIGR01766">
    <property type="entry name" value="IS200/IS605 family accessory protein TnpB-like domain"/>
    <property type="match status" value="1"/>
</dbReference>
<evidence type="ECO:0000256" key="6">
    <source>
        <dbReference type="ARBA" id="ARBA00023125"/>
    </source>
</evidence>
<evidence type="ECO:0000259" key="8">
    <source>
        <dbReference type="Pfam" id="PF01385"/>
    </source>
</evidence>
<dbReference type="Proteomes" id="UP000007807">
    <property type="component" value="Chromosome"/>
</dbReference>
<dbReference type="InterPro" id="IPR001959">
    <property type="entry name" value="Transposase"/>
</dbReference>
<dbReference type="PANTHER" id="PTHR30405">
    <property type="entry name" value="TRANSPOSASE"/>
    <property type="match status" value="1"/>
</dbReference>
<dbReference type="GO" id="GO:0046872">
    <property type="term" value="F:metal ion binding"/>
    <property type="evidence" value="ECO:0007669"/>
    <property type="project" value="UniProtKB-KW"/>
</dbReference>
<dbReference type="AlphaFoldDB" id="F4BYB8"/>
<comment type="similarity">
    <text evidence="1">In the C-terminal section; belongs to the transposase 35 family.</text>
</comment>
<dbReference type="Pfam" id="PF01385">
    <property type="entry name" value="OrfB_IS605"/>
    <property type="match status" value="1"/>
</dbReference>
<dbReference type="PANTHER" id="PTHR30405:SF11">
    <property type="entry name" value="RNA-GUIDED DNA ENDONUCLEASE RV2885C-RELATED"/>
    <property type="match status" value="1"/>
</dbReference>
<keyword evidence="4" id="KW-0479">Metal-binding</keyword>
<dbReference type="RefSeq" id="WP_013718679.1">
    <property type="nucleotide sequence ID" value="NC_015416.1"/>
</dbReference>
<dbReference type="GeneID" id="10460534"/>
<dbReference type="GO" id="GO:0032196">
    <property type="term" value="P:transposition"/>
    <property type="evidence" value="ECO:0007669"/>
    <property type="project" value="UniProtKB-KW"/>
</dbReference>
<dbReference type="InterPro" id="IPR051399">
    <property type="entry name" value="RNA-guided_DNA_endo/Transpos"/>
</dbReference>
<dbReference type="InterPro" id="IPR021027">
    <property type="entry name" value="Transposase_put_HTH"/>
</dbReference>
<feature type="domain" description="Transposase putative helix-turn-helix" evidence="10">
    <location>
        <begin position="1"/>
        <end position="45"/>
    </location>
</feature>
<evidence type="ECO:0000259" key="10">
    <source>
        <dbReference type="Pfam" id="PF12323"/>
    </source>
</evidence>
<keyword evidence="7" id="KW-0233">DNA recombination</keyword>
<evidence type="ECO:0000259" key="9">
    <source>
        <dbReference type="Pfam" id="PF07282"/>
    </source>
</evidence>